<feature type="compositionally biased region" description="Low complexity" evidence="1">
    <location>
        <begin position="577"/>
        <end position="598"/>
    </location>
</feature>
<sequence length="639" mass="71471">MNTKSGLPGKPSMKGKSGSDRGKEPGEKHSSGHKAQIDKQPLSDIMVRVAPRAIQTHRHSSGPVSNKPQIKLIPTFHDTPPTEHNAIFIQKLEQCCYICDFSPDTPQAAVVDRDTKTRYLKDMVGYVTNHRNVFPENTWAPIMKTVSVNIFRPLPISEKPPSLLTDADEDEPFLDPAWIHLQYIYELLFRFVLSTEVDPKAAVKLFPQEFIASIINLFDSEDARERDGLKSTLHRIYSRFWPRRPFIRNSIALKFHRFVFDQIPFNGIAELLEILGSIIHGFGVPVKQEHRDFCKATLLPLHSAPKISTFHIQLNNCMILYIEKDPTLAKPILESLIRHWPKVNSQKQILFLSEMEDIIDSLTLDDLIPIAPMIFKKIGECIASPHFQVAEIALTMLSNNYIISLISTLRPTIFPLLFNPLSQNTKTHWNNSVISLTFSALKLFMEMDQKLVGQCAAQYKKKQEQEHQLRLARDKQWDVVDKLAKSRSKGGYVEETGKTSPTPTSKPPSPQSSTASSARSTGATSSIQKRNSQPSVRTTQQSQPQPAVPTSSTHQTPQEETQKEVEKLKVSKPPSPHAAAPRRTPTQTPTSSTTTATRKPTKSVPSPAESPGTGSTVRPPSTGTSRSKTGSLHQTSLKK</sequence>
<dbReference type="Gene3D" id="1.25.10.10">
    <property type="entry name" value="Leucine-rich Repeat Variant"/>
    <property type="match status" value="1"/>
</dbReference>
<evidence type="ECO:0000256" key="1">
    <source>
        <dbReference type="SAM" id="MobiDB-lite"/>
    </source>
</evidence>
<feature type="region of interest" description="Disordered" evidence="1">
    <location>
        <begin position="483"/>
        <end position="639"/>
    </location>
</feature>
<reference evidence="2 3" key="1">
    <citation type="journal article" date="2022" name="bioRxiv">
        <title>Genomics of Preaxostyla Flagellates Illuminates Evolutionary Transitions and the Path Towards Mitochondrial Loss.</title>
        <authorList>
            <person name="Novak L.V.F."/>
            <person name="Treitli S.C."/>
            <person name="Pyrih J."/>
            <person name="Halakuc P."/>
            <person name="Pipaliya S.V."/>
            <person name="Vacek V."/>
            <person name="Brzon O."/>
            <person name="Soukal P."/>
            <person name="Eme L."/>
            <person name="Dacks J.B."/>
            <person name="Karnkowska A."/>
            <person name="Elias M."/>
            <person name="Hampl V."/>
        </authorList>
    </citation>
    <scope>NUCLEOTIDE SEQUENCE [LARGE SCALE GENOMIC DNA]</scope>
    <source>
        <strain evidence="2">NAU3</strain>
        <tissue evidence="2">Gut</tissue>
    </source>
</reference>
<organism evidence="2 3">
    <name type="scientific">Blattamonas nauphoetae</name>
    <dbReference type="NCBI Taxonomy" id="2049346"/>
    <lineage>
        <taxon>Eukaryota</taxon>
        <taxon>Metamonada</taxon>
        <taxon>Preaxostyla</taxon>
        <taxon>Oxymonadida</taxon>
        <taxon>Blattamonas</taxon>
    </lineage>
</organism>
<accession>A0ABQ9X3I1</accession>
<feature type="compositionally biased region" description="Basic and acidic residues" evidence="1">
    <location>
        <begin position="17"/>
        <end position="30"/>
    </location>
</feature>
<dbReference type="InterPro" id="IPR002554">
    <property type="entry name" value="PP2A_B56"/>
</dbReference>
<dbReference type="InterPro" id="IPR011989">
    <property type="entry name" value="ARM-like"/>
</dbReference>
<dbReference type="PANTHER" id="PTHR10257">
    <property type="entry name" value="SERINE/THREONINE PROTEIN PHOSPHATASE 2A PP2A REGULATORY SUBUNIT B"/>
    <property type="match status" value="1"/>
</dbReference>
<proteinExistence type="predicted"/>
<feature type="compositionally biased region" description="Basic and acidic residues" evidence="1">
    <location>
        <begin position="560"/>
        <end position="569"/>
    </location>
</feature>
<protein>
    <submittedName>
        <fullName evidence="2">Serine/threonine-protein phosphatase 2A 56 kDa regulatory subunit gamma</fullName>
    </submittedName>
</protein>
<dbReference type="InterPro" id="IPR016024">
    <property type="entry name" value="ARM-type_fold"/>
</dbReference>
<dbReference type="EMBL" id="JARBJD010000231">
    <property type="protein sequence ID" value="KAK2946319.1"/>
    <property type="molecule type" value="Genomic_DNA"/>
</dbReference>
<keyword evidence="3" id="KW-1185">Reference proteome</keyword>
<name>A0ABQ9X3I1_9EUKA</name>
<dbReference type="Proteomes" id="UP001281761">
    <property type="component" value="Unassembled WGS sequence"/>
</dbReference>
<dbReference type="SUPFAM" id="SSF48371">
    <property type="entry name" value="ARM repeat"/>
    <property type="match status" value="1"/>
</dbReference>
<evidence type="ECO:0000313" key="3">
    <source>
        <dbReference type="Proteomes" id="UP001281761"/>
    </source>
</evidence>
<evidence type="ECO:0000313" key="2">
    <source>
        <dbReference type="EMBL" id="KAK2946319.1"/>
    </source>
</evidence>
<feature type="compositionally biased region" description="Low complexity" evidence="1">
    <location>
        <begin position="511"/>
        <end position="526"/>
    </location>
</feature>
<comment type="caution">
    <text evidence="2">The sequence shown here is derived from an EMBL/GenBank/DDBJ whole genome shotgun (WGS) entry which is preliminary data.</text>
</comment>
<feature type="compositionally biased region" description="Polar residues" evidence="1">
    <location>
        <begin position="527"/>
        <end position="559"/>
    </location>
</feature>
<gene>
    <name evidence="2" type="ORF">BLNAU_18769</name>
</gene>
<dbReference type="PANTHER" id="PTHR10257:SF3">
    <property type="entry name" value="SERINE_THREONINE-PROTEIN PHOSPHATASE 2A 56 KDA REGULATORY SUBUNIT GAMMA ISOFORM"/>
    <property type="match status" value="1"/>
</dbReference>
<dbReference type="Pfam" id="PF01603">
    <property type="entry name" value="B56"/>
    <property type="match status" value="1"/>
</dbReference>
<feature type="region of interest" description="Disordered" evidence="1">
    <location>
        <begin position="1"/>
        <end position="43"/>
    </location>
</feature>
<feature type="compositionally biased region" description="Polar residues" evidence="1">
    <location>
        <begin position="612"/>
        <end position="639"/>
    </location>
</feature>